<dbReference type="InterPro" id="IPR031768">
    <property type="entry name" value="CBM60_xylan-bd"/>
</dbReference>
<keyword evidence="5" id="KW-1185">Reference proteome</keyword>
<dbReference type="SUPFAM" id="SSF51120">
    <property type="entry name" value="beta-Roll"/>
    <property type="match status" value="1"/>
</dbReference>
<dbReference type="PANTHER" id="PTHR38340">
    <property type="entry name" value="S-LAYER PROTEIN"/>
    <property type="match status" value="1"/>
</dbReference>
<dbReference type="InterPro" id="IPR038081">
    <property type="entry name" value="CalX-like_sf"/>
</dbReference>
<comment type="subcellular location">
    <subcellularLocation>
        <location evidence="1">Secreted</location>
    </subcellularLocation>
</comment>
<gene>
    <name evidence="4" type="ORF">ACFFIC_08360</name>
</gene>
<evidence type="ECO:0000256" key="2">
    <source>
        <dbReference type="ARBA" id="ARBA00022525"/>
    </source>
</evidence>
<dbReference type="PRINTS" id="PR00313">
    <property type="entry name" value="CABNDNGRPT"/>
</dbReference>
<dbReference type="PANTHER" id="PTHR38340:SF1">
    <property type="entry name" value="S-LAYER PROTEIN"/>
    <property type="match status" value="1"/>
</dbReference>
<proteinExistence type="predicted"/>
<organism evidence="4 5">
    <name type="scientific">Muricoccus vinaceus</name>
    <dbReference type="NCBI Taxonomy" id="424704"/>
    <lineage>
        <taxon>Bacteria</taxon>
        <taxon>Pseudomonadati</taxon>
        <taxon>Pseudomonadota</taxon>
        <taxon>Alphaproteobacteria</taxon>
        <taxon>Acetobacterales</taxon>
        <taxon>Roseomonadaceae</taxon>
        <taxon>Muricoccus</taxon>
    </lineage>
</organism>
<accession>A0ABV6IQF6</accession>
<dbReference type="Gene3D" id="2.60.60.40">
    <property type="match status" value="1"/>
</dbReference>
<evidence type="ECO:0000313" key="5">
    <source>
        <dbReference type="Proteomes" id="UP001589789"/>
    </source>
</evidence>
<dbReference type="InterPro" id="IPR001343">
    <property type="entry name" value="Hemolysn_Ca-bd"/>
</dbReference>
<dbReference type="SUPFAM" id="SSF141072">
    <property type="entry name" value="CalX-like"/>
    <property type="match status" value="1"/>
</dbReference>
<dbReference type="InterPro" id="IPR018511">
    <property type="entry name" value="Hemolysin-typ_Ca-bd_CS"/>
</dbReference>
<dbReference type="EMBL" id="JBHLVZ010000009">
    <property type="protein sequence ID" value="MFC0385567.1"/>
    <property type="molecule type" value="Genomic_DNA"/>
</dbReference>
<comment type="caution">
    <text evidence="4">The sequence shown here is derived from an EMBL/GenBank/DDBJ whole genome shotgun (WGS) entry which is preliminary data.</text>
</comment>
<dbReference type="Pfam" id="PF16841">
    <property type="entry name" value="CBM60"/>
    <property type="match status" value="1"/>
</dbReference>
<dbReference type="Gene3D" id="2.150.10.10">
    <property type="entry name" value="Serralysin-like metalloprotease, C-terminal"/>
    <property type="match status" value="1"/>
</dbReference>
<dbReference type="PROSITE" id="PS00330">
    <property type="entry name" value="HEMOLYSIN_CALCIUM"/>
    <property type="match status" value="2"/>
</dbReference>
<dbReference type="Proteomes" id="UP001589789">
    <property type="component" value="Unassembled WGS sequence"/>
</dbReference>
<reference evidence="4 5" key="1">
    <citation type="submission" date="2024-09" db="EMBL/GenBank/DDBJ databases">
        <authorList>
            <person name="Sun Q."/>
            <person name="Mori K."/>
        </authorList>
    </citation>
    <scope>NUCLEOTIDE SEQUENCE [LARGE SCALE GENOMIC DNA]</scope>
    <source>
        <strain evidence="4 5">CCM 7468</strain>
    </source>
</reference>
<dbReference type="InterPro" id="IPR050557">
    <property type="entry name" value="RTX_toxin/Mannuronan_C5-epim"/>
</dbReference>
<keyword evidence="2" id="KW-0964">Secreted</keyword>
<feature type="domain" description="Carbohydrate binding module xylan-binding" evidence="3">
    <location>
        <begin position="300"/>
        <end position="389"/>
    </location>
</feature>
<dbReference type="Gene3D" id="2.60.40.2030">
    <property type="match status" value="1"/>
</dbReference>
<evidence type="ECO:0000259" key="3">
    <source>
        <dbReference type="Pfam" id="PF16841"/>
    </source>
</evidence>
<sequence length="415" mass="42335">MSIITGTPFSDTVTANRTSSKVVGGPATTGNDTIFGLGGFDTLYGGSGNDVIDGGADGDFLYGGFGDDTLLGGDGNDYLRGGAGDDILYDGPGDNTLDGGSGTDTAVSAFSAPSPAWLREPDGSWNVAGVGVLQNVEYVRFTNGVLDLTTGEFRSAGLQTVALDANKAEGATGTTAFTFMATRTGDTSSFSSANWFIEGSGANPASASDLVGGVTPRGTVLFSPGETTKTITIEVAGDTDVEGDESFTLSWHETSFGTMIEGAMASGIIQNDDAAVLERSVMAASTTAANTAFGSGADTLVLKISEDAWNGHAQYTVKVDGVQVGGVLTASASHALGQSDIVTLKGNWGSGAHKVEVNFLNDAWGGTSSTDRNLYVDGITYDGHSVANSMVALMRNGSFEVAVPTTVSGEFHLFG</sequence>
<dbReference type="InterPro" id="IPR011049">
    <property type="entry name" value="Serralysin-like_metalloprot_C"/>
</dbReference>
<dbReference type="RefSeq" id="WP_377049715.1">
    <property type="nucleotide sequence ID" value="NZ_JBHLVZ010000009.1"/>
</dbReference>
<name>A0ABV6IQF6_9PROT</name>
<evidence type="ECO:0000313" key="4">
    <source>
        <dbReference type="EMBL" id="MFC0385567.1"/>
    </source>
</evidence>
<evidence type="ECO:0000256" key="1">
    <source>
        <dbReference type="ARBA" id="ARBA00004613"/>
    </source>
</evidence>
<dbReference type="Pfam" id="PF00353">
    <property type="entry name" value="HemolysinCabind"/>
    <property type="match status" value="2"/>
</dbReference>
<protein>
    <submittedName>
        <fullName evidence="4">Carbohydrate-binding domain-containing protein</fullName>
    </submittedName>
</protein>